<accession>A0ABP0D206</accession>
<proteinExistence type="predicted"/>
<evidence type="ECO:0000313" key="3">
    <source>
        <dbReference type="Proteomes" id="UP001642406"/>
    </source>
</evidence>
<gene>
    <name evidence="2" type="ORF">SBRCBS47491_009974</name>
</gene>
<organism evidence="2 3">
    <name type="scientific">Sporothrix bragantina</name>
    <dbReference type="NCBI Taxonomy" id="671064"/>
    <lineage>
        <taxon>Eukaryota</taxon>
        <taxon>Fungi</taxon>
        <taxon>Dikarya</taxon>
        <taxon>Ascomycota</taxon>
        <taxon>Pezizomycotina</taxon>
        <taxon>Sordariomycetes</taxon>
        <taxon>Sordariomycetidae</taxon>
        <taxon>Ophiostomatales</taxon>
        <taxon>Ophiostomataceae</taxon>
        <taxon>Sporothrix</taxon>
    </lineage>
</organism>
<protein>
    <submittedName>
        <fullName evidence="2">Uncharacterized protein</fullName>
    </submittedName>
</protein>
<feature type="region of interest" description="Disordered" evidence="1">
    <location>
        <begin position="166"/>
        <end position="188"/>
    </location>
</feature>
<dbReference type="Proteomes" id="UP001642406">
    <property type="component" value="Unassembled WGS sequence"/>
</dbReference>
<sequence length="188" mass="21224">MVEYVWLANNTLDWAAFIRSFVRCCATHPLRRVRHAGPLEGNSGLRAAEQFFEDLRFRYITIAQKTKAPYTDVTLMVRLRNNETVFDCAIYDIFFGGTRPSQRPQQILQRLMPHYDCVSYLMPPSSVPVESILVSIETVAHAVNRITRRVEDCCAQCNVNPASLSVVEERDGGSEGDSEDGDDYDALG</sequence>
<feature type="compositionally biased region" description="Acidic residues" evidence="1">
    <location>
        <begin position="174"/>
        <end position="188"/>
    </location>
</feature>
<evidence type="ECO:0000313" key="2">
    <source>
        <dbReference type="EMBL" id="CAK7237434.1"/>
    </source>
</evidence>
<evidence type="ECO:0000256" key="1">
    <source>
        <dbReference type="SAM" id="MobiDB-lite"/>
    </source>
</evidence>
<name>A0ABP0D206_9PEZI</name>
<keyword evidence="3" id="KW-1185">Reference proteome</keyword>
<comment type="caution">
    <text evidence="2">The sequence shown here is derived from an EMBL/GenBank/DDBJ whole genome shotgun (WGS) entry which is preliminary data.</text>
</comment>
<reference evidence="2 3" key="1">
    <citation type="submission" date="2024-01" db="EMBL/GenBank/DDBJ databases">
        <authorList>
            <person name="Allen C."/>
            <person name="Tagirdzhanova G."/>
        </authorList>
    </citation>
    <scope>NUCLEOTIDE SEQUENCE [LARGE SCALE GENOMIC DNA]</scope>
</reference>
<dbReference type="EMBL" id="CAWUHC010000186">
    <property type="protein sequence ID" value="CAK7237434.1"/>
    <property type="molecule type" value="Genomic_DNA"/>
</dbReference>